<comment type="subcellular location">
    <subcellularLocation>
        <location evidence="1">Cell membrane</location>
        <topology evidence="1">Multi-pass membrane protein</topology>
    </subcellularLocation>
</comment>
<dbReference type="EMBL" id="FNVO01000003">
    <property type="protein sequence ID" value="SEG16234.1"/>
    <property type="molecule type" value="Genomic_DNA"/>
</dbReference>
<sequence length="488" mass="52262">MPVNAVREYGRVADCETEKCGGENAGRWRLPRSFTLLWSGSAASQFGRMGVAIANPLLALSLTGSPVFAGWVTAASTFPSLLLHLPAGVLVDRFDRRLVMMTCQFARLLIALLLIVSLYLTENPLLLIPAAAGDGVFSALYDLAEVTAIRQVVPDDQLPDAMGKNEARSHIALLLGRPLGGLLYDAGRLFPYAANAFFSLISLITLSFVRIPVPETEAWHGGTMLQEFRDGLARLWHDHFLRQILIVCAITNFAFQTIFLLLIVQAERRIGSATMIGVLFTASGLGGALGALATPRILRRALHGAESTRVVLVCVWGWSAMTTIVVVFDHPLVGLAAWGGISFIGAHLNVALAIYRAKAVPEKLMAKVTGVSGFVTRGAVPLGALVAGYLVSNLDTRHAALTVALATLGVSLWTTWQWHGGRSGLARRRPVAGLARWASELRAERVLPGRPRQRRSVLAADAAEDTAAPSGLDASVARTADPEAAPMT</sequence>
<dbReference type="RefSeq" id="WP_160146937.1">
    <property type="nucleotide sequence ID" value="NZ_FNVO01000003.1"/>
</dbReference>
<name>A0A1H5XWU6_9ACTN</name>
<dbReference type="AlphaFoldDB" id="A0A1H5XWU6"/>
<protein>
    <submittedName>
        <fullName evidence="8">Predicted arabinose efflux permease, MFS family</fullName>
    </submittedName>
</protein>
<feature type="transmembrane region" description="Helical" evidence="7">
    <location>
        <begin position="374"/>
        <end position="392"/>
    </location>
</feature>
<dbReference type="PANTHER" id="PTHR23513:SF6">
    <property type="entry name" value="MAJOR FACILITATOR SUPERFAMILY ASSOCIATED DOMAIN-CONTAINING PROTEIN"/>
    <property type="match status" value="1"/>
</dbReference>
<keyword evidence="9" id="KW-1185">Reference proteome</keyword>
<proteinExistence type="predicted"/>
<feature type="transmembrane region" description="Helical" evidence="7">
    <location>
        <begin position="398"/>
        <end position="419"/>
    </location>
</feature>
<dbReference type="SUPFAM" id="SSF103473">
    <property type="entry name" value="MFS general substrate transporter"/>
    <property type="match status" value="1"/>
</dbReference>
<feature type="transmembrane region" description="Helical" evidence="7">
    <location>
        <begin position="276"/>
        <end position="298"/>
    </location>
</feature>
<evidence type="ECO:0000256" key="4">
    <source>
        <dbReference type="ARBA" id="ARBA00022989"/>
    </source>
</evidence>
<feature type="transmembrane region" description="Helical" evidence="7">
    <location>
        <begin position="310"/>
        <end position="328"/>
    </location>
</feature>
<dbReference type="InterPro" id="IPR011701">
    <property type="entry name" value="MFS"/>
</dbReference>
<feature type="transmembrane region" description="Helical" evidence="7">
    <location>
        <begin position="68"/>
        <end position="91"/>
    </location>
</feature>
<feature type="transmembrane region" description="Helical" evidence="7">
    <location>
        <begin position="334"/>
        <end position="354"/>
    </location>
</feature>
<organism evidence="8 9">
    <name type="scientific">Thermomonospora echinospora</name>
    <dbReference type="NCBI Taxonomy" id="1992"/>
    <lineage>
        <taxon>Bacteria</taxon>
        <taxon>Bacillati</taxon>
        <taxon>Actinomycetota</taxon>
        <taxon>Actinomycetes</taxon>
        <taxon>Streptosporangiales</taxon>
        <taxon>Thermomonosporaceae</taxon>
        <taxon>Thermomonospora</taxon>
    </lineage>
</organism>
<dbReference type="Gene3D" id="1.20.1250.20">
    <property type="entry name" value="MFS general substrate transporter like domains"/>
    <property type="match status" value="1"/>
</dbReference>
<evidence type="ECO:0000256" key="7">
    <source>
        <dbReference type="SAM" id="Phobius"/>
    </source>
</evidence>
<keyword evidence="3 7" id="KW-0812">Transmembrane</keyword>
<dbReference type="GO" id="GO:0005886">
    <property type="term" value="C:plasma membrane"/>
    <property type="evidence" value="ECO:0007669"/>
    <property type="project" value="UniProtKB-SubCell"/>
</dbReference>
<keyword evidence="2" id="KW-1003">Cell membrane</keyword>
<gene>
    <name evidence="8" type="ORF">SAMN04489712_103448</name>
</gene>
<feature type="transmembrane region" description="Helical" evidence="7">
    <location>
        <begin position="244"/>
        <end position="264"/>
    </location>
</feature>
<evidence type="ECO:0000256" key="5">
    <source>
        <dbReference type="ARBA" id="ARBA00023136"/>
    </source>
</evidence>
<evidence type="ECO:0000256" key="6">
    <source>
        <dbReference type="SAM" id="MobiDB-lite"/>
    </source>
</evidence>
<keyword evidence="4 7" id="KW-1133">Transmembrane helix</keyword>
<feature type="transmembrane region" description="Helical" evidence="7">
    <location>
        <begin position="189"/>
        <end position="209"/>
    </location>
</feature>
<evidence type="ECO:0000256" key="3">
    <source>
        <dbReference type="ARBA" id="ARBA00022692"/>
    </source>
</evidence>
<dbReference type="OrthoDB" id="3542743at2"/>
<feature type="compositionally biased region" description="Low complexity" evidence="6">
    <location>
        <begin position="459"/>
        <end position="468"/>
    </location>
</feature>
<evidence type="ECO:0000256" key="2">
    <source>
        <dbReference type="ARBA" id="ARBA00022475"/>
    </source>
</evidence>
<dbReference type="PANTHER" id="PTHR23513">
    <property type="entry name" value="INTEGRAL MEMBRANE EFFLUX PROTEIN-RELATED"/>
    <property type="match status" value="1"/>
</dbReference>
<evidence type="ECO:0000313" key="9">
    <source>
        <dbReference type="Proteomes" id="UP000236723"/>
    </source>
</evidence>
<dbReference type="Pfam" id="PF07690">
    <property type="entry name" value="MFS_1"/>
    <property type="match status" value="1"/>
</dbReference>
<reference evidence="9" key="1">
    <citation type="submission" date="2016-10" db="EMBL/GenBank/DDBJ databases">
        <authorList>
            <person name="Varghese N."/>
            <person name="Submissions S."/>
        </authorList>
    </citation>
    <scope>NUCLEOTIDE SEQUENCE [LARGE SCALE GENOMIC DNA]</scope>
    <source>
        <strain evidence="9">DSM 43163</strain>
    </source>
</reference>
<dbReference type="GO" id="GO:0022857">
    <property type="term" value="F:transmembrane transporter activity"/>
    <property type="evidence" value="ECO:0007669"/>
    <property type="project" value="InterPro"/>
</dbReference>
<feature type="region of interest" description="Disordered" evidence="6">
    <location>
        <begin position="457"/>
        <end position="488"/>
    </location>
</feature>
<keyword evidence="5 7" id="KW-0472">Membrane</keyword>
<evidence type="ECO:0000256" key="1">
    <source>
        <dbReference type="ARBA" id="ARBA00004651"/>
    </source>
</evidence>
<accession>A0A1H5XWU6</accession>
<dbReference type="InterPro" id="IPR036259">
    <property type="entry name" value="MFS_trans_sf"/>
</dbReference>
<dbReference type="Proteomes" id="UP000236723">
    <property type="component" value="Unassembled WGS sequence"/>
</dbReference>
<dbReference type="CDD" id="cd06173">
    <property type="entry name" value="MFS_MefA_like"/>
    <property type="match status" value="1"/>
</dbReference>
<evidence type="ECO:0000313" key="8">
    <source>
        <dbReference type="EMBL" id="SEG16234.1"/>
    </source>
</evidence>